<dbReference type="InterPro" id="IPR013216">
    <property type="entry name" value="Methyltransf_11"/>
</dbReference>
<feature type="domain" description="Methyltransferase type 11" evidence="1">
    <location>
        <begin position="51"/>
        <end position="144"/>
    </location>
</feature>
<accession>A0ABT8TNP8</accession>
<keyword evidence="2" id="KW-0489">Methyltransferase</keyword>
<keyword evidence="3" id="KW-1185">Reference proteome</keyword>
<dbReference type="SUPFAM" id="SSF53335">
    <property type="entry name" value="S-adenosyl-L-methionine-dependent methyltransferases"/>
    <property type="match status" value="1"/>
</dbReference>
<dbReference type="RefSeq" id="WP_302705598.1">
    <property type="nucleotide sequence ID" value="NZ_JAULSC010000001.1"/>
</dbReference>
<comment type="caution">
    <text evidence="2">The sequence shown here is derived from an EMBL/GenBank/DDBJ whole genome shotgun (WGS) entry which is preliminary data.</text>
</comment>
<dbReference type="GO" id="GO:0032259">
    <property type="term" value="P:methylation"/>
    <property type="evidence" value="ECO:0007669"/>
    <property type="project" value="UniProtKB-KW"/>
</dbReference>
<reference evidence="2" key="1">
    <citation type="submission" date="2023-06" db="EMBL/GenBank/DDBJ databases">
        <title>Genome sequence of Nocardioides sp. SOB44.</title>
        <authorList>
            <person name="Zhang G."/>
        </authorList>
    </citation>
    <scope>NUCLEOTIDE SEQUENCE</scope>
    <source>
        <strain evidence="2">SOB44</strain>
    </source>
</reference>
<evidence type="ECO:0000313" key="3">
    <source>
        <dbReference type="Proteomes" id="UP001168363"/>
    </source>
</evidence>
<evidence type="ECO:0000313" key="2">
    <source>
        <dbReference type="EMBL" id="MDO3394593.1"/>
    </source>
</evidence>
<name>A0ABT8TNP8_9ACTN</name>
<proteinExistence type="predicted"/>
<dbReference type="PANTHER" id="PTHR43861">
    <property type="entry name" value="TRANS-ACONITATE 2-METHYLTRANSFERASE-RELATED"/>
    <property type="match status" value="1"/>
</dbReference>
<dbReference type="Pfam" id="PF08241">
    <property type="entry name" value="Methyltransf_11"/>
    <property type="match status" value="1"/>
</dbReference>
<dbReference type="GO" id="GO:0008168">
    <property type="term" value="F:methyltransferase activity"/>
    <property type="evidence" value="ECO:0007669"/>
    <property type="project" value="UniProtKB-KW"/>
</dbReference>
<evidence type="ECO:0000259" key="1">
    <source>
        <dbReference type="Pfam" id="PF08241"/>
    </source>
</evidence>
<sequence>MTSRDAVRLWDAEAPGFDLAADHGLLDPAVRAAWSRLMHDLLPPPASRVADLGCGTGTLALLLAEHGHAVDGIDFSPEMVERALTKTAHEPDVTVTEADAYDPPLTPGDYDVVLSRHVLWAMPDPVEALRRWSALLAPEGRLVLVEGYWSQGDGTRGGLTAQEVVTALGAIGRSGTVYPLPDPQLWGKRIDDERYAVVSTGPISRP</sequence>
<dbReference type="InterPro" id="IPR029063">
    <property type="entry name" value="SAM-dependent_MTases_sf"/>
</dbReference>
<dbReference type="CDD" id="cd02440">
    <property type="entry name" value="AdoMet_MTases"/>
    <property type="match status" value="1"/>
</dbReference>
<organism evidence="2 3">
    <name type="scientific">Nocardioides cremeus</name>
    <dbReference type="NCBI Taxonomy" id="3058044"/>
    <lineage>
        <taxon>Bacteria</taxon>
        <taxon>Bacillati</taxon>
        <taxon>Actinomycetota</taxon>
        <taxon>Actinomycetes</taxon>
        <taxon>Propionibacteriales</taxon>
        <taxon>Nocardioidaceae</taxon>
        <taxon>Nocardioides</taxon>
    </lineage>
</organism>
<dbReference type="Gene3D" id="3.40.50.150">
    <property type="entry name" value="Vaccinia Virus protein VP39"/>
    <property type="match status" value="1"/>
</dbReference>
<keyword evidence="2" id="KW-0808">Transferase</keyword>
<dbReference type="EMBL" id="JAULSC010000001">
    <property type="protein sequence ID" value="MDO3394593.1"/>
    <property type="molecule type" value="Genomic_DNA"/>
</dbReference>
<dbReference type="Proteomes" id="UP001168363">
    <property type="component" value="Unassembled WGS sequence"/>
</dbReference>
<gene>
    <name evidence="2" type="ORF">QWJ41_02560</name>
</gene>
<protein>
    <submittedName>
        <fullName evidence="2">Class I SAM-dependent methyltransferase</fullName>
        <ecNumber evidence="2">2.1.-.-</ecNumber>
    </submittedName>
</protein>
<dbReference type="EC" id="2.1.-.-" evidence="2"/>